<dbReference type="AlphaFoldDB" id="B6K491"/>
<name>B6K491_SCHJY</name>
<dbReference type="eggNOG" id="ENOG502RZ85">
    <property type="taxonomic scope" value="Eukaryota"/>
</dbReference>
<dbReference type="JaponicusDB" id="SJAG_03444">
    <property type="gene designation" value="agn1"/>
</dbReference>
<sequence>MLWLSLLSLVIHLLIQAVSADKEVFAHFIVGNTYPYTVSDWQADIQEAVATGIDGFALNMGSDAWQVERIDDAFTAAASVSSSFKLFISFDMSVISADATFIEGVVRRFANKPNQFWYNGKIFVSTFAGEVDTFGYTDESSGWQNAIKEPLAEAGYPIFFAPSWTSLGTGALNLAVTDGFFSWNSWPTSSNDMNDNDDISYQQLANSLGKLYIAPVSPWFFTHLSYKNFVYKSDWLIMDRWQEMLDMQPDMIEVISWNDFGESHYMGSIRGALPAGSDVYVDGFDHKAWRYLMYPYIDAYKNGLSAPQVTFESLFYWYRPTSKYAVATSDSYGYPSGGDYMEDNIYVAVYLLDAAEVTITSGSNSQTFSGVAGVNRFSIAFETDTTPSFSVSRGGLVMASGTGPEITSSTASYNFNAYTGHLFF</sequence>
<keyword evidence="4" id="KW-1185">Reference proteome</keyword>
<dbReference type="OMA" id="MNDINIA"/>
<dbReference type="Proteomes" id="UP000001744">
    <property type="component" value="Unassembled WGS sequence"/>
</dbReference>
<gene>
    <name evidence="3" type="primary">agn1</name>
    <name evidence="2" type="ORF">SJAG_03444</name>
</gene>
<evidence type="ECO:0000313" key="2">
    <source>
        <dbReference type="EMBL" id="EEB08298.1"/>
    </source>
</evidence>
<dbReference type="GO" id="GO:1990819">
    <property type="term" value="C:mating projection actin fusion focus"/>
    <property type="evidence" value="ECO:0007669"/>
    <property type="project" value="EnsemblFungi"/>
</dbReference>
<dbReference type="GO" id="GO:0051118">
    <property type="term" value="F:glucan endo-1,3-alpha-glucosidase activity"/>
    <property type="evidence" value="ECO:0007669"/>
    <property type="project" value="EnsemblFungi"/>
</dbReference>
<dbReference type="GO" id="GO:0030995">
    <property type="term" value="P:cell septum edging catabolic process"/>
    <property type="evidence" value="ECO:0000269"/>
    <property type="project" value="JaponicusDB"/>
</dbReference>
<dbReference type="STRING" id="402676.B6K491"/>
<dbReference type="VEuPathDB" id="FungiDB:SJAG_03444"/>
<dbReference type="OrthoDB" id="3257981at2759"/>
<organism evidence="2 4">
    <name type="scientific">Schizosaccharomyces japonicus (strain yFS275 / FY16936)</name>
    <name type="common">Fission yeast</name>
    <dbReference type="NCBI Taxonomy" id="402676"/>
    <lineage>
        <taxon>Eukaryota</taxon>
        <taxon>Fungi</taxon>
        <taxon>Dikarya</taxon>
        <taxon>Ascomycota</taxon>
        <taxon>Taphrinomycotina</taxon>
        <taxon>Schizosaccharomycetes</taxon>
        <taxon>Schizosaccharomycetales</taxon>
        <taxon>Schizosaccharomycetaceae</taxon>
        <taxon>Schizosaccharomyces</taxon>
    </lineage>
</organism>
<dbReference type="InterPro" id="IPR005197">
    <property type="entry name" value="Glyco_hydro_71"/>
</dbReference>
<dbReference type="Gene3D" id="3.20.20.80">
    <property type="entry name" value="Glycosidases"/>
    <property type="match status" value="1"/>
</dbReference>
<dbReference type="EMBL" id="KE651167">
    <property type="protein sequence ID" value="EEB08298.1"/>
    <property type="molecule type" value="Genomic_DNA"/>
</dbReference>
<dbReference type="Pfam" id="PF03659">
    <property type="entry name" value="Glyco_hydro_71"/>
    <property type="match status" value="1"/>
</dbReference>
<reference evidence="2 4" key="1">
    <citation type="journal article" date="2011" name="Science">
        <title>Comparative functional genomics of the fission yeasts.</title>
        <authorList>
            <person name="Rhind N."/>
            <person name="Chen Z."/>
            <person name="Yassour M."/>
            <person name="Thompson D.A."/>
            <person name="Haas B.J."/>
            <person name="Habib N."/>
            <person name="Wapinski I."/>
            <person name="Roy S."/>
            <person name="Lin M.F."/>
            <person name="Heiman D.I."/>
            <person name="Young S.K."/>
            <person name="Furuya K."/>
            <person name="Guo Y."/>
            <person name="Pidoux A."/>
            <person name="Chen H.M."/>
            <person name="Robbertse B."/>
            <person name="Goldberg J.M."/>
            <person name="Aoki K."/>
            <person name="Bayne E.H."/>
            <person name="Berlin A.M."/>
            <person name="Desjardins C.A."/>
            <person name="Dobbs E."/>
            <person name="Dukaj L."/>
            <person name="Fan L."/>
            <person name="FitzGerald M.G."/>
            <person name="French C."/>
            <person name="Gujja S."/>
            <person name="Hansen K."/>
            <person name="Keifenheim D."/>
            <person name="Levin J.Z."/>
            <person name="Mosher R.A."/>
            <person name="Mueller C.A."/>
            <person name="Pfiffner J."/>
            <person name="Priest M."/>
            <person name="Russ C."/>
            <person name="Smialowska A."/>
            <person name="Swoboda P."/>
            <person name="Sykes S.M."/>
            <person name="Vaughn M."/>
            <person name="Vengrova S."/>
            <person name="Yoder R."/>
            <person name="Zeng Q."/>
            <person name="Allshire R."/>
            <person name="Baulcombe D."/>
            <person name="Birren B.W."/>
            <person name="Brown W."/>
            <person name="Ekwall K."/>
            <person name="Kellis M."/>
            <person name="Leatherwood J."/>
            <person name="Levin H."/>
            <person name="Margalit H."/>
            <person name="Martienssen R."/>
            <person name="Nieduszynski C.A."/>
            <person name="Spatafora J.W."/>
            <person name="Friedman N."/>
            <person name="Dalgaard J.Z."/>
            <person name="Baumann P."/>
            <person name="Niki H."/>
            <person name="Regev A."/>
            <person name="Nusbaum C."/>
        </authorList>
    </citation>
    <scope>NUCLEOTIDE SEQUENCE [LARGE SCALE GENOMIC DNA]</scope>
    <source>
        <strain evidence="4">yFS275 / FY16936</strain>
    </source>
</reference>
<protein>
    <submittedName>
        <fullName evidence="2">Glucan endo-1,3-alpha-glucosidase Agn1</fullName>
    </submittedName>
</protein>
<keyword evidence="1" id="KW-0732">Signal</keyword>
<dbReference type="GeneID" id="7051642"/>
<dbReference type="GO" id="GO:0005576">
    <property type="term" value="C:extracellular region"/>
    <property type="evidence" value="ECO:0007669"/>
    <property type="project" value="EnsemblFungi"/>
</dbReference>
<dbReference type="RefSeq" id="XP_002174591.1">
    <property type="nucleotide sequence ID" value="XM_002174555.2"/>
</dbReference>
<dbReference type="HOGENOM" id="CLU_019141_0_0_1"/>
<dbReference type="GO" id="GO:1904541">
    <property type="term" value="P:fungal-type cell wall disassembly involved in conjugation with cellular fusion"/>
    <property type="evidence" value="ECO:0007669"/>
    <property type="project" value="EnsemblFungi"/>
</dbReference>
<feature type="chain" id="PRO_5002847501" evidence="1">
    <location>
        <begin position="21"/>
        <end position="424"/>
    </location>
</feature>
<accession>B6K491</accession>
<evidence type="ECO:0000256" key="1">
    <source>
        <dbReference type="SAM" id="SignalP"/>
    </source>
</evidence>
<evidence type="ECO:0000313" key="4">
    <source>
        <dbReference type="Proteomes" id="UP000001744"/>
    </source>
</evidence>
<dbReference type="CDD" id="cd11577">
    <property type="entry name" value="GH71"/>
    <property type="match status" value="1"/>
</dbReference>
<feature type="signal peptide" evidence="1">
    <location>
        <begin position="1"/>
        <end position="20"/>
    </location>
</feature>
<evidence type="ECO:0000313" key="3">
    <source>
        <dbReference type="JaponicusDB" id="SJAG_03444"/>
    </source>
</evidence>
<proteinExistence type="predicted"/>